<dbReference type="SUPFAM" id="SSF75632">
    <property type="entry name" value="Cullin homology domain"/>
    <property type="match status" value="1"/>
</dbReference>
<proteinExistence type="predicted"/>
<name>A0A8S2Q9F1_9BILA</name>
<comment type="caution">
    <text evidence="1">The sequence shown here is derived from an EMBL/GenBank/DDBJ whole genome shotgun (WGS) entry which is preliminary data.</text>
</comment>
<gene>
    <name evidence="1" type="ORF">SRO942_LOCUS28449</name>
</gene>
<protein>
    <submittedName>
        <fullName evidence="1">Uncharacterized protein</fullName>
    </submittedName>
</protein>
<dbReference type="AlphaFoldDB" id="A0A8S2Q9F1"/>
<evidence type="ECO:0000313" key="1">
    <source>
        <dbReference type="EMBL" id="CAF4096008.1"/>
    </source>
</evidence>
<dbReference type="InterPro" id="IPR036317">
    <property type="entry name" value="Cullin_homology_sf"/>
</dbReference>
<feature type="non-terminal residue" evidence="1">
    <location>
        <position position="1"/>
    </location>
</feature>
<dbReference type="Gene3D" id="4.10.1030.10">
    <property type="entry name" value="Ring Box Chain A, domain 5"/>
    <property type="match status" value="1"/>
</dbReference>
<dbReference type="Proteomes" id="UP000681722">
    <property type="component" value="Unassembled WGS sequence"/>
</dbReference>
<organism evidence="1 2">
    <name type="scientific">Didymodactylos carnosus</name>
    <dbReference type="NCBI Taxonomy" id="1234261"/>
    <lineage>
        <taxon>Eukaryota</taxon>
        <taxon>Metazoa</taxon>
        <taxon>Spiralia</taxon>
        <taxon>Gnathifera</taxon>
        <taxon>Rotifera</taxon>
        <taxon>Eurotatoria</taxon>
        <taxon>Bdelloidea</taxon>
        <taxon>Philodinida</taxon>
        <taxon>Philodinidae</taxon>
        <taxon>Didymodactylos</taxon>
    </lineage>
</organism>
<sequence>QIEDVMPEIEEYYKKNHNGRKLTWYHSVLMA</sequence>
<dbReference type="EMBL" id="CAJOBC010032441">
    <property type="protein sequence ID" value="CAF4096008.1"/>
    <property type="molecule type" value="Genomic_DNA"/>
</dbReference>
<evidence type="ECO:0000313" key="2">
    <source>
        <dbReference type="Proteomes" id="UP000681722"/>
    </source>
</evidence>
<dbReference type="OrthoDB" id="27073at2759"/>
<accession>A0A8S2Q9F1</accession>
<reference evidence="1" key="1">
    <citation type="submission" date="2021-02" db="EMBL/GenBank/DDBJ databases">
        <authorList>
            <person name="Nowell W R."/>
        </authorList>
    </citation>
    <scope>NUCLEOTIDE SEQUENCE</scope>
</reference>